<dbReference type="Proteomes" id="UP000289856">
    <property type="component" value="Chromosome"/>
</dbReference>
<keyword evidence="2" id="KW-0472">Membrane</keyword>
<accession>A0A3T1D1Q8</accession>
<keyword evidence="4" id="KW-1185">Reference proteome</keyword>
<evidence type="ECO:0000313" key="4">
    <source>
        <dbReference type="Proteomes" id="UP000289856"/>
    </source>
</evidence>
<feature type="transmembrane region" description="Helical" evidence="2">
    <location>
        <begin position="511"/>
        <end position="531"/>
    </location>
</feature>
<name>A0A3T1D1Q8_9BACL</name>
<feature type="transmembrane region" description="Helical" evidence="2">
    <location>
        <begin position="601"/>
        <end position="617"/>
    </location>
</feature>
<protein>
    <submittedName>
        <fullName evidence="3">Uncharacterized protein</fullName>
    </submittedName>
</protein>
<reference evidence="3 4" key="1">
    <citation type="submission" date="2019-01" db="EMBL/GenBank/DDBJ databases">
        <title>Complete genome sequence of Cohnella hallensis HS21 isolated from Korean fir (Abies koreana) rhizospheric soil.</title>
        <authorList>
            <person name="Jiang L."/>
            <person name="Kang S.W."/>
            <person name="Kim S."/>
            <person name="Jung J."/>
            <person name="Kim C.Y."/>
            <person name="Kim D.H."/>
            <person name="Kim S.W."/>
            <person name="Lee J."/>
        </authorList>
    </citation>
    <scope>NUCLEOTIDE SEQUENCE [LARGE SCALE GENOMIC DNA]</scope>
    <source>
        <strain evidence="3 4">HS21</strain>
    </source>
</reference>
<proteinExistence type="predicted"/>
<dbReference type="EMBL" id="AP019400">
    <property type="protein sequence ID" value="BBI32047.1"/>
    <property type="molecule type" value="Genomic_DNA"/>
</dbReference>
<dbReference type="OrthoDB" id="1677957at2"/>
<keyword evidence="1" id="KW-0175">Coiled coil</keyword>
<feature type="transmembrane region" description="Helical" evidence="2">
    <location>
        <begin position="623"/>
        <end position="639"/>
    </location>
</feature>
<dbReference type="AlphaFoldDB" id="A0A3T1D1Q8"/>
<keyword evidence="2" id="KW-0812">Transmembrane</keyword>
<sequence length="834" mass="91381">MPTVSTSLQLFDQFSQTLNSAQQGLERVLGIAERFRTELQQRISLEVDASAAVTHVEDIRQRMQTVGTDSAIRVVIDANDVTQEIERIRGQVRSGTTAAAIELTLDPARAVSQAETARTEIVQQIGTIQANIDLQTPDVSTISQQIGSVQVDIQLQVPDASAARSQLTAALSGISSALSIQPQLNVAQFMADIAALKAKTLAEIGTIKMKIQAQLPASLTTMFTDIKRLVMRLLVAIRQLSTVSANTKQLENALERIKRLEEKNNQLQQQFNDRLQQGGSSSNKLLSNIKGMVAAYLSLQVVKGFVGAIYGAVTEQIRSEQRLQSIMSNINGMTQDGIDLVKRRAEELEKTTAIGAAEGMYGQSQLAEYVYDPRNIDMLTESMYNLATETYGVNVSQDNLKQTADLMGKAMMGQIDALSRNGFKLTSILDKAQIKTFKYGTETERAAILVKVLDENQSNLARSMAQTPEGQIKRLNNAWGDVMTTLGYSLLPILNQVVNLIMDNMPQIKTVFVGTFNVIAIAIQSVIQGFQMLTGWVQNHWDIVQPILLAIAMVLIPMIIASLVSMGIAWLAAAWPVLLIVAVIALIVIILKKLGVTTDQILGYVGALFGVLYGAIYNEIAKIWNFFALFIEFFANMFNDPVYSAKKLFVGLANSVLDMVKKIASAIDWVFGSNLAGNITDLQGMMEDWVGEMPDGYKVIERMQEKDVNELAKQGYDIGSNLAGNMSDAFSSIPTGPDLVGKMGKGAWNVDPNINKVEEVGKIKNKVDISSEDLKVMRELAEMKNIQNFVKLTPTVQVKTGDINNGYDVDTVITRITEHLEKEFAASAEGVYGG</sequence>
<dbReference type="RefSeq" id="WP_130606300.1">
    <property type="nucleotide sequence ID" value="NZ_AP019400.1"/>
</dbReference>
<gene>
    <name evidence="3" type="ORF">KCTCHS21_14460</name>
</gene>
<evidence type="ECO:0000313" key="3">
    <source>
        <dbReference type="EMBL" id="BBI32047.1"/>
    </source>
</evidence>
<feature type="transmembrane region" description="Helical" evidence="2">
    <location>
        <begin position="543"/>
        <end position="562"/>
    </location>
</feature>
<dbReference type="KEGG" id="cohn:KCTCHS21_14460"/>
<feature type="transmembrane region" description="Helical" evidence="2">
    <location>
        <begin position="568"/>
        <end position="589"/>
    </location>
</feature>
<evidence type="ECO:0000256" key="1">
    <source>
        <dbReference type="SAM" id="Coils"/>
    </source>
</evidence>
<evidence type="ECO:0000256" key="2">
    <source>
        <dbReference type="SAM" id="Phobius"/>
    </source>
</evidence>
<organism evidence="3 4">
    <name type="scientific">Cohnella abietis</name>
    <dbReference type="NCBI Taxonomy" id="2507935"/>
    <lineage>
        <taxon>Bacteria</taxon>
        <taxon>Bacillati</taxon>
        <taxon>Bacillota</taxon>
        <taxon>Bacilli</taxon>
        <taxon>Bacillales</taxon>
        <taxon>Paenibacillaceae</taxon>
        <taxon>Cohnella</taxon>
    </lineage>
</organism>
<keyword evidence="2" id="KW-1133">Transmembrane helix</keyword>
<feature type="coiled-coil region" evidence="1">
    <location>
        <begin position="240"/>
        <end position="277"/>
    </location>
</feature>